<organism evidence="2">
    <name type="scientific">Puccinia triticina (isolate 1-1 / race 1 (BBBD))</name>
    <name type="common">Brown leaf rust fungus</name>
    <dbReference type="NCBI Taxonomy" id="630390"/>
    <lineage>
        <taxon>Eukaryota</taxon>
        <taxon>Fungi</taxon>
        <taxon>Dikarya</taxon>
        <taxon>Basidiomycota</taxon>
        <taxon>Pucciniomycotina</taxon>
        <taxon>Pucciniomycetes</taxon>
        <taxon>Pucciniales</taxon>
        <taxon>Pucciniaceae</taxon>
        <taxon>Puccinia</taxon>
    </lineage>
</organism>
<feature type="compositionally biased region" description="Low complexity" evidence="1">
    <location>
        <begin position="179"/>
        <end position="190"/>
    </location>
</feature>
<dbReference type="Proteomes" id="UP000005240">
    <property type="component" value="Unassembled WGS sequence"/>
</dbReference>
<reference evidence="2" key="2">
    <citation type="submission" date="2016-05" db="EMBL/GenBank/DDBJ databases">
        <title>Comparative analysis highlights variable genome content of wheat rusts and divergence of the mating loci.</title>
        <authorList>
            <person name="Cuomo C.A."/>
            <person name="Bakkeren G."/>
            <person name="Szabo L."/>
            <person name="Khalil H."/>
            <person name="Joly D."/>
            <person name="Goldberg J."/>
            <person name="Young S."/>
            <person name="Zeng Q."/>
            <person name="Fellers J."/>
        </authorList>
    </citation>
    <scope>NUCLEOTIDE SEQUENCE [LARGE SCALE GENOMIC DNA]</scope>
    <source>
        <strain evidence="2">1-1 BBBD Race 1</strain>
    </source>
</reference>
<gene>
    <name evidence="2" type="ORF">PTTG_06186</name>
</gene>
<feature type="region of interest" description="Disordered" evidence="1">
    <location>
        <begin position="124"/>
        <end position="266"/>
    </location>
</feature>
<reference evidence="2" key="1">
    <citation type="submission" date="2009-11" db="EMBL/GenBank/DDBJ databases">
        <authorList>
            <consortium name="The Broad Institute Genome Sequencing Platform"/>
            <person name="Ward D."/>
            <person name="Feldgarden M."/>
            <person name="Earl A."/>
            <person name="Young S.K."/>
            <person name="Zeng Q."/>
            <person name="Koehrsen M."/>
            <person name="Alvarado L."/>
            <person name="Berlin A."/>
            <person name="Bochicchio J."/>
            <person name="Borenstein D."/>
            <person name="Chapman S.B."/>
            <person name="Chen Z."/>
            <person name="Engels R."/>
            <person name="Freedman E."/>
            <person name="Gellesch M."/>
            <person name="Goldberg J."/>
            <person name="Griggs A."/>
            <person name="Gujja S."/>
            <person name="Heilman E."/>
            <person name="Heiman D."/>
            <person name="Hepburn T."/>
            <person name="Howarth C."/>
            <person name="Jen D."/>
            <person name="Larson L."/>
            <person name="Lewis B."/>
            <person name="Mehta T."/>
            <person name="Park D."/>
            <person name="Pearson M."/>
            <person name="Roberts A."/>
            <person name="Saif S."/>
            <person name="Shea T."/>
            <person name="Shenoy N."/>
            <person name="Sisk P."/>
            <person name="Stolte C."/>
            <person name="Sykes S."/>
            <person name="Thomson T."/>
            <person name="Walk T."/>
            <person name="White J."/>
            <person name="Yandava C."/>
            <person name="Izard J."/>
            <person name="Baranova O.V."/>
            <person name="Blanton J.M."/>
            <person name="Tanner A.C."/>
            <person name="Dewhirst F.E."/>
            <person name="Haas B."/>
            <person name="Nusbaum C."/>
            <person name="Birren B."/>
        </authorList>
    </citation>
    <scope>NUCLEOTIDE SEQUENCE [LARGE SCALE GENOMIC DNA]</scope>
    <source>
        <strain evidence="2">1-1 BBBD Race 1</strain>
    </source>
</reference>
<evidence type="ECO:0000256" key="1">
    <source>
        <dbReference type="SAM" id="MobiDB-lite"/>
    </source>
</evidence>
<sequence length="303" mass="30607">MLPATDLPPMVRTAPAASLMPFKPTVLSETTGGPAERPAERAGGPPGLAQSPAGGVNSRWRRGQSSPASAGDHCQARAPALAAHPAVPSGLNLPPSEGDRDCRKLTHSWPLSIALASGITVVISNRAPPPSPPPLPTSPASSPSRPLPTAPRFCPQTPCTSSTGSTASCPGSTRCSRLSPTSSADSAPSPTSTPAPIPSALDSTTPSMASALPPTALPTSPSSSVLSKLTQMLTSPSSPKTLPSSTNALTASCWPSTASSPPEALRLDNPSASLLLVDQVQCHPRGQGATCSRIAAQHPRHAP</sequence>
<feature type="compositionally biased region" description="Low complexity" evidence="1">
    <location>
        <begin position="198"/>
        <end position="246"/>
    </location>
</feature>
<name>A0A180GCW0_PUCT1</name>
<feature type="compositionally biased region" description="Pro residues" evidence="1">
    <location>
        <begin position="127"/>
        <end position="137"/>
    </location>
</feature>
<accession>A0A180GCW0</accession>
<dbReference type="AlphaFoldDB" id="A0A180GCW0"/>
<protein>
    <submittedName>
        <fullName evidence="2 3">Uncharacterized protein</fullName>
    </submittedName>
</protein>
<evidence type="ECO:0000313" key="3">
    <source>
        <dbReference type="EnsemblFungi" id="PTTG_06186-t43_1-p1"/>
    </source>
</evidence>
<proteinExistence type="predicted"/>
<evidence type="ECO:0000313" key="2">
    <source>
        <dbReference type="EMBL" id="OAV90566.1"/>
    </source>
</evidence>
<feature type="region of interest" description="Disordered" evidence="1">
    <location>
        <begin position="83"/>
        <end position="102"/>
    </location>
</feature>
<dbReference type="EnsemblFungi" id="PTTG_06186-t43_1">
    <property type="protein sequence ID" value="PTTG_06186-t43_1-p1"/>
    <property type="gene ID" value="PTTG_06186"/>
</dbReference>
<feature type="compositionally biased region" description="Polar residues" evidence="1">
    <location>
        <begin position="157"/>
        <end position="178"/>
    </location>
</feature>
<reference evidence="3 4" key="3">
    <citation type="journal article" date="2017" name="G3 (Bethesda)">
        <title>Comparative analysis highlights variable genome content of wheat rusts and divergence of the mating loci.</title>
        <authorList>
            <person name="Cuomo C.A."/>
            <person name="Bakkeren G."/>
            <person name="Khalil H.B."/>
            <person name="Panwar V."/>
            <person name="Joly D."/>
            <person name="Linning R."/>
            <person name="Sakthikumar S."/>
            <person name="Song X."/>
            <person name="Adiconis X."/>
            <person name="Fan L."/>
            <person name="Goldberg J.M."/>
            <person name="Levin J.Z."/>
            <person name="Young S."/>
            <person name="Zeng Q."/>
            <person name="Anikster Y."/>
            <person name="Bruce M."/>
            <person name="Wang M."/>
            <person name="Yin C."/>
            <person name="McCallum B."/>
            <person name="Szabo L.J."/>
            <person name="Hulbert S."/>
            <person name="Chen X."/>
            <person name="Fellers J.P."/>
        </authorList>
    </citation>
    <scope>NUCLEOTIDE SEQUENCE</scope>
    <source>
        <strain evidence="4">Isolate 1-1 / race 1 (BBBD)</strain>
        <strain evidence="3">isolate 1-1 / race 1 (BBBD)</strain>
    </source>
</reference>
<feature type="region of interest" description="Disordered" evidence="1">
    <location>
        <begin position="1"/>
        <end position="76"/>
    </location>
</feature>
<dbReference type="VEuPathDB" id="FungiDB:PTTG_06186"/>
<evidence type="ECO:0000313" key="4">
    <source>
        <dbReference type="Proteomes" id="UP000005240"/>
    </source>
</evidence>
<feature type="compositionally biased region" description="Polar residues" evidence="1">
    <location>
        <begin position="247"/>
        <end position="260"/>
    </location>
</feature>
<keyword evidence="4" id="KW-1185">Reference proteome</keyword>
<dbReference type="EMBL" id="ADAS02000098">
    <property type="protein sequence ID" value="OAV90566.1"/>
    <property type="molecule type" value="Genomic_DNA"/>
</dbReference>
<reference evidence="3" key="4">
    <citation type="submission" date="2025-05" db="UniProtKB">
        <authorList>
            <consortium name="EnsemblFungi"/>
        </authorList>
    </citation>
    <scope>IDENTIFICATION</scope>
    <source>
        <strain evidence="3">isolate 1-1 / race 1 (BBBD)</strain>
    </source>
</reference>